<protein>
    <submittedName>
        <fullName evidence="2">Uncharacterized protein</fullName>
    </submittedName>
</protein>
<accession>A0AAE1BC08</accession>
<comment type="caution">
    <text evidence="2">The sequence shown here is derived from an EMBL/GenBank/DDBJ whole genome shotgun (WGS) entry which is preliminary data.</text>
</comment>
<gene>
    <name evidence="2" type="ORF">RRG08_013792</name>
</gene>
<proteinExistence type="predicted"/>
<evidence type="ECO:0000256" key="1">
    <source>
        <dbReference type="SAM" id="MobiDB-lite"/>
    </source>
</evidence>
<evidence type="ECO:0000313" key="3">
    <source>
        <dbReference type="Proteomes" id="UP001283361"/>
    </source>
</evidence>
<feature type="compositionally biased region" description="Low complexity" evidence="1">
    <location>
        <begin position="72"/>
        <end position="81"/>
    </location>
</feature>
<reference evidence="2" key="1">
    <citation type="journal article" date="2023" name="G3 (Bethesda)">
        <title>A reference genome for the long-term kleptoplast-retaining sea slug Elysia crispata morphotype clarki.</title>
        <authorList>
            <person name="Eastman K.E."/>
            <person name="Pendleton A.L."/>
            <person name="Shaikh M.A."/>
            <person name="Suttiyut T."/>
            <person name="Ogas R."/>
            <person name="Tomko P."/>
            <person name="Gavelis G."/>
            <person name="Widhalm J.R."/>
            <person name="Wisecaver J.H."/>
        </authorList>
    </citation>
    <scope>NUCLEOTIDE SEQUENCE</scope>
    <source>
        <strain evidence="2">ECLA1</strain>
    </source>
</reference>
<feature type="region of interest" description="Disordered" evidence="1">
    <location>
        <begin position="31"/>
        <end position="88"/>
    </location>
</feature>
<feature type="compositionally biased region" description="Polar residues" evidence="1">
    <location>
        <begin position="53"/>
        <end position="71"/>
    </location>
</feature>
<organism evidence="2 3">
    <name type="scientific">Elysia crispata</name>
    <name type="common">lettuce slug</name>
    <dbReference type="NCBI Taxonomy" id="231223"/>
    <lineage>
        <taxon>Eukaryota</taxon>
        <taxon>Metazoa</taxon>
        <taxon>Spiralia</taxon>
        <taxon>Lophotrochozoa</taxon>
        <taxon>Mollusca</taxon>
        <taxon>Gastropoda</taxon>
        <taxon>Heterobranchia</taxon>
        <taxon>Euthyneura</taxon>
        <taxon>Panpulmonata</taxon>
        <taxon>Sacoglossa</taxon>
        <taxon>Placobranchoidea</taxon>
        <taxon>Plakobranchidae</taxon>
        <taxon>Elysia</taxon>
    </lineage>
</organism>
<dbReference type="EMBL" id="JAWDGP010000175">
    <property type="protein sequence ID" value="KAK3803209.1"/>
    <property type="molecule type" value="Genomic_DNA"/>
</dbReference>
<keyword evidence="3" id="KW-1185">Reference proteome</keyword>
<dbReference type="Proteomes" id="UP001283361">
    <property type="component" value="Unassembled WGS sequence"/>
</dbReference>
<dbReference type="AlphaFoldDB" id="A0AAE1BC08"/>
<sequence length="129" mass="14048">MTTRTHLPCQPERGILGHIFHLPRSKARLSFSAISAQGGERSDNPASPEHNATAASHHTCSQPSPLTVQRKASSTSSAQSQQEDHCKSIEKASQSLGKLRVKVPQQKGIPQATKLEIYRDIVLSSLLML</sequence>
<evidence type="ECO:0000313" key="2">
    <source>
        <dbReference type="EMBL" id="KAK3803209.1"/>
    </source>
</evidence>
<name>A0AAE1BC08_9GAST</name>